<evidence type="ECO:0000256" key="2">
    <source>
        <dbReference type="SAM" id="Phobius"/>
    </source>
</evidence>
<dbReference type="GO" id="GO:0016746">
    <property type="term" value="F:acyltransferase activity"/>
    <property type="evidence" value="ECO:0007669"/>
    <property type="project" value="InterPro"/>
</dbReference>
<keyword evidence="2" id="KW-0812">Transmembrane</keyword>
<evidence type="ECO:0000256" key="1">
    <source>
        <dbReference type="SAM" id="MobiDB-lite"/>
    </source>
</evidence>
<sequence length="466" mass="52977">MGNKYEYTGVSTSSSPSGKNKNTRRGPVEQARCILHTVYERVKGYAVFTILTVVGLFHFLYGMILLPVKVLSPTIFRHACSFVLSYSVPGFLCVPFSWCGTKLVINGLQFFEARRDENALFLANHNARIDWIIGLFMGSVVNQRVSFVTEAFIMILPIIGWFRYLVEDMFVFRSFKQDKDRMEKNIQAFHDSKCTRWVFLCPEGAIVDFSHADKQYVKDCNKFCQSMGLEPFEMVLTPRYKGLQCFNKIVTNGVDCDATDLSVTMTYTQNGEKLSKPLKDANRVIPDLWVILKGNLTCHVNVRELVLSNDPEVMKHQIMRDYAFKDRLLKHFWVHGEYPQEADAGLPESASSPYEEVPVPHTLQNASLFGQFALWGSVLGYFGVLYWAYYILVSFYIIIMVSHITGEILANGQSRESIPFEGLTKALLFRMIGREGAAKPESKPARVELNAVEPEPESQIPSRNVV</sequence>
<dbReference type="PANTHER" id="PTHR10983">
    <property type="entry name" value="1-ACYLGLYCEROL-3-PHOSPHATE ACYLTRANSFERASE-RELATED"/>
    <property type="match status" value="1"/>
</dbReference>
<dbReference type="Pfam" id="PF01553">
    <property type="entry name" value="Acyltransferase"/>
    <property type="match status" value="1"/>
</dbReference>
<dbReference type="CDD" id="cd07990">
    <property type="entry name" value="LPLAT_LCLAT1-like"/>
    <property type="match status" value="1"/>
</dbReference>
<dbReference type="AlphaFoldDB" id="A0A7S3UYA3"/>
<feature type="region of interest" description="Disordered" evidence="1">
    <location>
        <begin position="1"/>
        <end position="25"/>
    </location>
</feature>
<dbReference type="SMART" id="SM00563">
    <property type="entry name" value="PlsC"/>
    <property type="match status" value="1"/>
</dbReference>
<accession>A0A7S3UYA3</accession>
<dbReference type="PANTHER" id="PTHR10983:SF16">
    <property type="entry name" value="LYSOCARDIOLIPIN ACYLTRANSFERASE 1"/>
    <property type="match status" value="1"/>
</dbReference>
<feature type="domain" description="Phospholipid/glycerol acyltransferase" evidence="3">
    <location>
        <begin position="119"/>
        <end position="244"/>
    </location>
</feature>
<feature type="transmembrane region" description="Helical" evidence="2">
    <location>
        <begin position="45"/>
        <end position="66"/>
    </location>
</feature>
<gene>
    <name evidence="4" type="ORF">ASTO00021_LOCUS10680</name>
</gene>
<feature type="transmembrane region" description="Helical" evidence="2">
    <location>
        <begin position="372"/>
        <end position="399"/>
    </location>
</feature>
<dbReference type="SUPFAM" id="SSF69593">
    <property type="entry name" value="Glycerol-3-phosphate (1)-acyltransferase"/>
    <property type="match status" value="1"/>
</dbReference>
<protein>
    <recommendedName>
        <fullName evidence="3">Phospholipid/glycerol acyltransferase domain-containing protein</fullName>
    </recommendedName>
</protein>
<keyword evidence="2" id="KW-0472">Membrane</keyword>
<keyword evidence="2" id="KW-1133">Transmembrane helix</keyword>
<proteinExistence type="predicted"/>
<dbReference type="InterPro" id="IPR002123">
    <property type="entry name" value="Plipid/glycerol_acylTrfase"/>
</dbReference>
<feature type="transmembrane region" description="Helical" evidence="2">
    <location>
        <begin position="145"/>
        <end position="166"/>
    </location>
</feature>
<evidence type="ECO:0000259" key="3">
    <source>
        <dbReference type="SMART" id="SM00563"/>
    </source>
</evidence>
<feature type="transmembrane region" description="Helical" evidence="2">
    <location>
        <begin position="78"/>
        <end position="98"/>
    </location>
</feature>
<feature type="compositionally biased region" description="Polar residues" evidence="1">
    <location>
        <begin position="9"/>
        <end position="20"/>
    </location>
</feature>
<dbReference type="EMBL" id="HBIN01014125">
    <property type="protein sequence ID" value="CAE0440546.1"/>
    <property type="molecule type" value="Transcribed_RNA"/>
</dbReference>
<evidence type="ECO:0000313" key="4">
    <source>
        <dbReference type="EMBL" id="CAE0440546.1"/>
    </source>
</evidence>
<feature type="region of interest" description="Disordered" evidence="1">
    <location>
        <begin position="438"/>
        <end position="466"/>
    </location>
</feature>
<name>A0A7S3UYA3_9STRA</name>
<reference evidence="4" key="1">
    <citation type="submission" date="2021-01" db="EMBL/GenBank/DDBJ databases">
        <authorList>
            <person name="Corre E."/>
            <person name="Pelletier E."/>
            <person name="Niang G."/>
            <person name="Scheremetjew M."/>
            <person name="Finn R."/>
            <person name="Kale V."/>
            <person name="Holt S."/>
            <person name="Cochrane G."/>
            <person name="Meng A."/>
            <person name="Brown T."/>
            <person name="Cohen L."/>
        </authorList>
    </citation>
    <scope>NUCLEOTIDE SEQUENCE</scope>
    <source>
        <strain evidence="4">GSBS06</strain>
    </source>
</reference>
<dbReference type="GO" id="GO:0012505">
    <property type="term" value="C:endomembrane system"/>
    <property type="evidence" value="ECO:0007669"/>
    <property type="project" value="TreeGrafter"/>
</dbReference>
<organism evidence="4">
    <name type="scientific">Aplanochytrium stocchinoi</name>
    <dbReference type="NCBI Taxonomy" id="215587"/>
    <lineage>
        <taxon>Eukaryota</taxon>
        <taxon>Sar</taxon>
        <taxon>Stramenopiles</taxon>
        <taxon>Bigyra</taxon>
        <taxon>Labyrinthulomycetes</taxon>
        <taxon>Thraustochytrida</taxon>
        <taxon>Thraustochytriidae</taxon>
        <taxon>Aplanochytrium</taxon>
    </lineage>
</organism>